<dbReference type="InterPro" id="IPR002347">
    <property type="entry name" value="SDR_fam"/>
</dbReference>
<proteinExistence type="predicted"/>
<dbReference type="InterPro" id="IPR036291">
    <property type="entry name" value="NAD(P)-bd_dom_sf"/>
</dbReference>
<accession>A0A7R9KL05</accession>
<dbReference type="PROSITE" id="PS00061">
    <property type="entry name" value="ADH_SHORT"/>
    <property type="match status" value="1"/>
</dbReference>
<dbReference type="FunFam" id="3.40.50.720:FF:000084">
    <property type="entry name" value="Short-chain dehydrogenase reductase"/>
    <property type="match status" value="1"/>
</dbReference>
<gene>
    <name evidence="2" type="ORF">OSB1V03_LOCUS4395</name>
</gene>
<reference evidence="2" key="1">
    <citation type="submission" date="2020-11" db="EMBL/GenBank/DDBJ databases">
        <authorList>
            <person name="Tran Van P."/>
        </authorList>
    </citation>
    <scope>NUCLEOTIDE SEQUENCE</scope>
</reference>
<dbReference type="PRINTS" id="PR00080">
    <property type="entry name" value="SDRFAMILY"/>
</dbReference>
<dbReference type="Proteomes" id="UP000759131">
    <property type="component" value="Unassembled WGS sequence"/>
</dbReference>
<dbReference type="EMBL" id="CAJPIZ010001992">
    <property type="protein sequence ID" value="CAG2104378.1"/>
    <property type="molecule type" value="Genomic_DNA"/>
</dbReference>
<dbReference type="EMBL" id="OC856567">
    <property type="protein sequence ID" value="CAD7623948.1"/>
    <property type="molecule type" value="Genomic_DNA"/>
</dbReference>
<dbReference type="InterPro" id="IPR020904">
    <property type="entry name" value="Sc_DH/Rdtase_CS"/>
</dbReference>
<dbReference type="PRINTS" id="PR00081">
    <property type="entry name" value="GDHRDH"/>
</dbReference>
<dbReference type="PANTHER" id="PTHR43975">
    <property type="entry name" value="ZGC:101858"/>
    <property type="match status" value="1"/>
</dbReference>
<keyword evidence="1" id="KW-0560">Oxidoreductase</keyword>
<organism evidence="2">
    <name type="scientific">Medioppia subpectinata</name>
    <dbReference type="NCBI Taxonomy" id="1979941"/>
    <lineage>
        <taxon>Eukaryota</taxon>
        <taxon>Metazoa</taxon>
        <taxon>Ecdysozoa</taxon>
        <taxon>Arthropoda</taxon>
        <taxon>Chelicerata</taxon>
        <taxon>Arachnida</taxon>
        <taxon>Acari</taxon>
        <taxon>Acariformes</taxon>
        <taxon>Sarcoptiformes</taxon>
        <taxon>Oribatida</taxon>
        <taxon>Brachypylina</taxon>
        <taxon>Oppioidea</taxon>
        <taxon>Oppiidae</taxon>
        <taxon>Medioppia</taxon>
    </lineage>
</organism>
<keyword evidence="3" id="KW-1185">Reference proteome</keyword>
<dbReference type="AlphaFoldDB" id="A0A7R9KL05"/>
<protein>
    <submittedName>
        <fullName evidence="2">Uncharacterized protein</fullName>
    </submittedName>
</protein>
<evidence type="ECO:0000313" key="2">
    <source>
        <dbReference type="EMBL" id="CAD7623948.1"/>
    </source>
</evidence>
<dbReference type="PANTHER" id="PTHR43975:SF2">
    <property type="entry name" value="EG:BACR7A4.14 PROTEIN-RELATED"/>
    <property type="match status" value="1"/>
</dbReference>
<evidence type="ECO:0000256" key="1">
    <source>
        <dbReference type="ARBA" id="ARBA00023002"/>
    </source>
</evidence>
<sequence>MSTSVRYAGKVVVVTGSSSGIGADTAIQFGKSGAQVVIAGRRAHNLSEVSKQIAKVSPTGLKALEVVCDVTKDDDCKRLIESTIKAFGRLDVLVNNAGVTGITAIDDKNILNDYHRIFDTNVRSIIYLTHLATQYLEKTKGNIINISSIAGLKPVGHLIFQNWTIYCMSKSALDMFTKCLALELGPRGIRVNSVNPAAVRTEIMYTSGGLNKKVVEENYELQAKSYPLGRVADPIDIANVILFLGSDEASFLTGVNLLADGGAMNALIRVSDFKADK</sequence>
<dbReference type="Gene3D" id="3.40.50.720">
    <property type="entry name" value="NAD(P)-binding Rossmann-like Domain"/>
    <property type="match status" value="1"/>
</dbReference>
<dbReference type="GO" id="GO:0016491">
    <property type="term" value="F:oxidoreductase activity"/>
    <property type="evidence" value="ECO:0007669"/>
    <property type="project" value="UniProtKB-KW"/>
</dbReference>
<name>A0A7R9KL05_9ACAR</name>
<dbReference type="Pfam" id="PF13561">
    <property type="entry name" value="adh_short_C2"/>
    <property type="match status" value="1"/>
</dbReference>
<dbReference type="NCBIfam" id="NF005559">
    <property type="entry name" value="PRK07231.1"/>
    <property type="match status" value="1"/>
</dbReference>
<evidence type="ECO:0000313" key="3">
    <source>
        <dbReference type="Proteomes" id="UP000759131"/>
    </source>
</evidence>
<dbReference type="OrthoDB" id="6512284at2759"/>
<dbReference type="SUPFAM" id="SSF51735">
    <property type="entry name" value="NAD(P)-binding Rossmann-fold domains"/>
    <property type="match status" value="1"/>
</dbReference>